<organism evidence="2 3">
    <name type="scientific">Pelagomonas calceolata</name>
    <dbReference type="NCBI Taxonomy" id="35677"/>
    <lineage>
        <taxon>Eukaryota</taxon>
        <taxon>Sar</taxon>
        <taxon>Stramenopiles</taxon>
        <taxon>Ochrophyta</taxon>
        <taxon>Pelagophyceae</taxon>
        <taxon>Pelagomonadales</taxon>
        <taxon>Pelagomonadaceae</taxon>
        <taxon>Pelagomonas</taxon>
    </lineage>
</organism>
<accession>A0A8J2S630</accession>
<protein>
    <submittedName>
        <fullName evidence="2">Uncharacterized protein</fullName>
    </submittedName>
</protein>
<feature type="compositionally biased region" description="Basic and acidic residues" evidence="1">
    <location>
        <begin position="186"/>
        <end position="197"/>
    </location>
</feature>
<comment type="caution">
    <text evidence="2">The sequence shown here is derived from an EMBL/GenBank/DDBJ whole genome shotgun (WGS) entry which is preliminary data.</text>
</comment>
<evidence type="ECO:0000256" key="1">
    <source>
        <dbReference type="SAM" id="MobiDB-lite"/>
    </source>
</evidence>
<gene>
    <name evidence="2" type="ORF">PECAL_1P07910</name>
</gene>
<dbReference type="EMBL" id="CAKKNE010000001">
    <property type="protein sequence ID" value="CAH0364430.1"/>
    <property type="molecule type" value="Genomic_DNA"/>
</dbReference>
<dbReference type="AlphaFoldDB" id="A0A8J2S630"/>
<name>A0A8J2S630_9STRA</name>
<keyword evidence="3" id="KW-1185">Reference proteome</keyword>
<dbReference type="Proteomes" id="UP000789595">
    <property type="component" value="Unassembled WGS sequence"/>
</dbReference>
<feature type="region of interest" description="Disordered" evidence="1">
    <location>
        <begin position="186"/>
        <end position="222"/>
    </location>
</feature>
<proteinExistence type="predicted"/>
<feature type="compositionally biased region" description="Basic and acidic residues" evidence="1">
    <location>
        <begin position="206"/>
        <end position="217"/>
    </location>
</feature>
<feature type="region of interest" description="Disordered" evidence="1">
    <location>
        <begin position="465"/>
        <end position="520"/>
    </location>
</feature>
<feature type="compositionally biased region" description="Acidic residues" evidence="1">
    <location>
        <begin position="485"/>
        <end position="494"/>
    </location>
</feature>
<evidence type="ECO:0000313" key="3">
    <source>
        <dbReference type="Proteomes" id="UP000789595"/>
    </source>
</evidence>
<evidence type="ECO:0000313" key="2">
    <source>
        <dbReference type="EMBL" id="CAH0364430.1"/>
    </source>
</evidence>
<feature type="compositionally biased region" description="Basic and acidic residues" evidence="1">
    <location>
        <begin position="500"/>
        <end position="515"/>
    </location>
</feature>
<reference evidence="2" key="1">
    <citation type="submission" date="2021-11" db="EMBL/GenBank/DDBJ databases">
        <authorList>
            <consortium name="Genoscope - CEA"/>
            <person name="William W."/>
        </authorList>
    </citation>
    <scope>NUCLEOTIDE SEQUENCE</scope>
</reference>
<sequence length="905" mass="98196">MPPKKRNGNQRPLGLLLAASRTKVERSIEQQREAIEAEFGGPTELLPRGHADFFTRMDASNVDDVPLTGLSQEDLAVICKGDGGRGTNRTAVQMYLRDRLARAAQPDETDAKEAKRAKLREDGELDLEFPDDDDAAREAKWREALVDPASFELNMGRDDFLERTGGGGRAFWDQLRRERQDAMVADAKARDEVRSSQRDSTPTDFYHPDDYKNEHDGQVPFGNPSGVRGDYWGWGDARCEAIFEVLLEKMSKEEWALFGTEFIEIAWTDGMSREMKLRGLMDTLSRCLTVAAETTRQHVMMAKEKLEAELRKERAAQLAAEAKAPSPRRAPLGDVNAVAASAAAICGDARGALPVGGGAAPAAALVEDATMRAAPLAARRVVAASAFGGAAGGDVPPEKPRADLLDGARALDALDDPTAGASDDTLRSLPSRALRALAASDASASSQRDAPLSSLDGAGLTRGAAESAAFGGSDAPMPPLRRAGDDDDDDDDDPLTAAVRKAEAEPETPEAREALNDLPPGKTPSSCLGALLLRFNLFAVIKGTCTVGGGSMIDDLEKLDEKNRSKSSNGIRFYIYKILMFAMQMALIYGKVCFEKGISIFRCVFGRYALARILWVGRKTMLDAMKMKLPLLWVPLEIRVEDLRKLPSWVRAVFPRGLYFESTAVILNLLKRSNGLFFDCKCLLWSSVACVAASGSALALTTAGVAPGTLVVAPRRAKRSRALVPSSAAGGSSDAVSSLFSAGVDYKQIDFSSPPTCARRGSALLSSQLGFPPLAVSVPYFWIRFHKPNSSKLTEWFLVDDFATVMPKLNVSRWDAMPAWVFESKTLRALAAGAALIFRGMDIRDVTKSPSSLLEVFDPTVHCKGNWTYTIWAGVDFVILLPDGRVLDKRLFLLELLKAHAEDAA</sequence>